<gene>
    <name evidence="1" type="ORF">ATHSA_p20023</name>
</gene>
<dbReference type="EMBL" id="AP019553">
    <property type="protein sequence ID" value="BBJ29113.1"/>
    <property type="molecule type" value="Genomic_DNA"/>
</dbReference>
<geneLocation type="plasmid" evidence="1 2">
    <name>pATS2</name>
</geneLocation>
<keyword evidence="1" id="KW-0614">Plasmid</keyword>
<accession>A0A6N4TEA7</accession>
<reference evidence="2" key="1">
    <citation type="submission" date="2019-04" db="EMBL/GenBank/DDBJ databases">
        <title>NAS-01 Genome Sequencing.</title>
        <authorList>
            <person name="Kato S."/>
            <person name="Itoh T."/>
            <person name="Ohkuma M."/>
        </authorList>
    </citation>
    <scope>NUCLEOTIDE SEQUENCE [LARGE SCALE GENOMIC DNA]</scope>
    <source>
        <strain evidence="2">NAS-01</strain>
        <plasmid evidence="2">pATS2</plasmid>
    </source>
</reference>
<evidence type="ECO:0000313" key="2">
    <source>
        <dbReference type="Proteomes" id="UP000463916"/>
    </source>
</evidence>
<sequence>MNTDKNGVYTKLLTDPGFTRLYHKTGPEGPVITSIGGSHICLDRQRKDEEELLNY</sequence>
<dbReference type="Proteomes" id="UP000463916">
    <property type="component" value="Plasmid pATS2"/>
</dbReference>
<protein>
    <submittedName>
        <fullName evidence="1">Uncharacterized protein</fullName>
    </submittedName>
</protein>
<proteinExistence type="predicted"/>
<dbReference type="AlphaFoldDB" id="A0A6N4TEA7"/>
<name>A0A6N4TEA7_9BACT</name>
<evidence type="ECO:0000313" key="1">
    <source>
        <dbReference type="EMBL" id="BBJ29113.1"/>
    </source>
</evidence>
<keyword evidence="2" id="KW-1185">Reference proteome</keyword>
<dbReference type="KEGG" id="asac:ATHSA_p20023"/>
<organism evidence="1 2">
    <name type="scientific">Athalassotoga saccharophila</name>
    <dbReference type="NCBI Taxonomy" id="1441386"/>
    <lineage>
        <taxon>Bacteria</taxon>
        <taxon>Thermotogati</taxon>
        <taxon>Thermotogota</taxon>
        <taxon>Thermotogae</taxon>
        <taxon>Mesoaciditogales</taxon>
        <taxon>Mesoaciditogaceae</taxon>
        <taxon>Athalassotoga</taxon>
    </lineage>
</organism>